<comment type="catalytic activity">
    <reaction evidence="10">
        <text>a (3R)-hydroxyacyl-[ACP] + L-ornithine = a lyso-ornithine lipid + holo-[ACP] + H(+)</text>
        <dbReference type="Rhea" id="RHEA:20633"/>
        <dbReference type="Rhea" id="RHEA-COMP:9685"/>
        <dbReference type="Rhea" id="RHEA-COMP:9945"/>
        <dbReference type="ChEBI" id="CHEBI:15378"/>
        <dbReference type="ChEBI" id="CHEBI:46911"/>
        <dbReference type="ChEBI" id="CHEBI:64479"/>
        <dbReference type="ChEBI" id="CHEBI:78827"/>
        <dbReference type="ChEBI" id="CHEBI:138482"/>
        <dbReference type="EC" id="2.3.2.30"/>
    </reaction>
    <physiologicalReaction direction="left-to-right" evidence="10">
        <dbReference type="Rhea" id="RHEA:20634"/>
    </physiologicalReaction>
</comment>
<comment type="function">
    <text evidence="9">Catalyzes the first step in the biosynthesis of ornithine lipids, which are phosphorus-free membrane lipids. Catalyzes the 3-hydroxyacyl-acyl carrier protein-dependent acylation of ornithine to form lyso-ornithine lipid (LOL).</text>
</comment>
<evidence type="ECO:0000256" key="2">
    <source>
        <dbReference type="ARBA" id="ARBA00022516"/>
    </source>
</evidence>
<evidence type="ECO:0000256" key="6">
    <source>
        <dbReference type="ARBA" id="ARBA00038095"/>
    </source>
</evidence>
<dbReference type="GO" id="GO:0043810">
    <property type="term" value="F:ornithine-acyl [acyl carrier protein] N-acyltransferase activity"/>
    <property type="evidence" value="ECO:0007669"/>
    <property type="project" value="UniProtKB-EC"/>
</dbReference>
<sequence length="295" mass="32981">MGSGMARSKEAVSAHGTPVQQTDASVNAATFGRRGALEVRLAQTPEEIDAAQALRYHVFYEEMSAVPDPTALATRRDMDRFDEICDHLLVIDHKLAEGWEGEGVPPQAVVGCYRLLRQDVADAHGGFYTAGEYDIEPLLARARKEGLRFLELGRSCVLPAYRNKPTVELLWHGIGHYIAMHGLDVMFGCASFETTDPDELALPLSYLYHEFLTPDEWYVRALDDQYVEMNRMAPDEIDLRSALRALPPMIKGYIRAGCYIGDGAVVDSQFGTTDVLILFPVSRINDRYFTKFANK</sequence>
<evidence type="ECO:0000256" key="1">
    <source>
        <dbReference type="ARBA" id="ARBA00005189"/>
    </source>
</evidence>
<evidence type="ECO:0000256" key="7">
    <source>
        <dbReference type="ARBA" id="ARBA00039058"/>
    </source>
</evidence>
<evidence type="ECO:0000256" key="10">
    <source>
        <dbReference type="ARBA" id="ARBA00047785"/>
    </source>
</evidence>
<protein>
    <recommendedName>
        <fullName evidence="8">L-ornithine N(alpha)-acyltransferase</fullName>
        <ecNumber evidence="7">2.3.2.30</ecNumber>
    </recommendedName>
</protein>
<feature type="region of interest" description="Disordered" evidence="11">
    <location>
        <begin position="1"/>
        <end position="23"/>
    </location>
</feature>
<evidence type="ECO:0000313" key="13">
    <source>
        <dbReference type="Proteomes" id="UP000028702"/>
    </source>
</evidence>
<proteinExistence type="inferred from homology"/>
<dbReference type="EMBL" id="BBIO01000001">
    <property type="protein sequence ID" value="GAK43786.1"/>
    <property type="molecule type" value="Genomic_DNA"/>
</dbReference>
<dbReference type="eggNOG" id="COG3176">
    <property type="taxonomic scope" value="Bacteria"/>
</dbReference>
<dbReference type="Proteomes" id="UP000028702">
    <property type="component" value="Unassembled WGS sequence"/>
</dbReference>
<reference evidence="12 13" key="1">
    <citation type="submission" date="2014-07" db="EMBL/GenBank/DDBJ databases">
        <title>Tepidicaulis marinum gen. nov., sp. nov., a novel marine bacterium denitrifying nitrate to nitrous oxide strictly under microaerobic conditions.</title>
        <authorList>
            <person name="Takeuchi M."/>
            <person name="Yamagishi T."/>
            <person name="Kamagata Y."/>
            <person name="Oshima K."/>
            <person name="Hattori M."/>
            <person name="Katayama T."/>
            <person name="Hanada S."/>
            <person name="Tamaki H."/>
            <person name="Marumo K."/>
            <person name="Maeda H."/>
            <person name="Nedachi M."/>
            <person name="Iwasaki W."/>
            <person name="Suwa Y."/>
            <person name="Sakata S."/>
        </authorList>
    </citation>
    <scope>NUCLEOTIDE SEQUENCE [LARGE SCALE GENOMIC DNA]</scope>
    <source>
        <strain evidence="12 13">MA2</strain>
    </source>
</reference>
<dbReference type="InterPro" id="IPR016181">
    <property type="entry name" value="Acyl_CoA_acyltransferase"/>
</dbReference>
<comment type="caution">
    <text evidence="12">The sequence shown here is derived from an EMBL/GenBank/DDBJ whole genome shotgun (WGS) entry which is preliminary data.</text>
</comment>
<dbReference type="STRING" id="1333998.M2A_0285"/>
<evidence type="ECO:0000256" key="8">
    <source>
        <dbReference type="ARBA" id="ARBA00039866"/>
    </source>
</evidence>
<keyword evidence="5" id="KW-0012">Acyltransferase</keyword>
<evidence type="ECO:0000256" key="5">
    <source>
        <dbReference type="ARBA" id="ARBA00023315"/>
    </source>
</evidence>
<dbReference type="PANTHER" id="PTHR37323">
    <property type="entry name" value="GCN5-RELATED N-ACETYLTRANSFERASE"/>
    <property type="match status" value="1"/>
</dbReference>
<evidence type="ECO:0000256" key="9">
    <source>
        <dbReference type="ARBA" id="ARBA00045724"/>
    </source>
</evidence>
<dbReference type="EC" id="2.3.2.30" evidence="7"/>
<accession>A0A081B6W8</accession>
<evidence type="ECO:0000256" key="4">
    <source>
        <dbReference type="ARBA" id="ARBA00023098"/>
    </source>
</evidence>
<dbReference type="Gene3D" id="3.40.630.30">
    <property type="match status" value="1"/>
</dbReference>
<dbReference type="InterPro" id="IPR052351">
    <property type="entry name" value="Ornithine_N-alpha-AT"/>
</dbReference>
<evidence type="ECO:0000313" key="12">
    <source>
        <dbReference type="EMBL" id="GAK43786.1"/>
    </source>
</evidence>
<evidence type="ECO:0000256" key="11">
    <source>
        <dbReference type="SAM" id="MobiDB-lite"/>
    </source>
</evidence>
<keyword evidence="13" id="KW-1185">Reference proteome</keyword>
<comment type="similarity">
    <text evidence="6">Belongs to the acetyltransferase family. OlsB subfamily.</text>
</comment>
<evidence type="ECO:0000256" key="3">
    <source>
        <dbReference type="ARBA" id="ARBA00022679"/>
    </source>
</evidence>
<dbReference type="Pfam" id="PF13444">
    <property type="entry name" value="Acetyltransf_5"/>
    <property type="match status" value="1"/>
</dbReference>
<comment type="pathway">
    <text evidence="1">Lipid metabolism.</text>
</comment>
<dbReference type="AlphaFoldDB" id="A0A081B6W8"/>
<organism evidence="12 13">
    <name type="scientific">Tepidicaulis marinus</name>
    <dbReference type="NCBI Taxonomy" id="1333998"/>
    <lineage>
        <taxon>Bacteria</taxon>
        <taxon>Pseudomonadati</taxon>
        <taxon>Pseudomonadota</taxon>
        <taxon>Alphaproteobacteria</taxon>
        <taxon>Hyphomicrobiales</taxon>
        <taxon>Parvibaculaceae</taxon>
        <taxon>Tepidicaulis</taxon>
    </lineage>
</organism>
<dbReference type="PANTHER" id="PTHR37323:SF1">
    <property type="entry name" value="L-ORNITHINE N(ALPHA)-ACYLTRANSFERASE"/>
    <property type="match status" value="1"/>
</dbReference>
<gene>
    <name evidence="12" type="ORF">M2A_0285</name>
</gene>
<dbReference type="SUPFAM" id="SSF55729">
    <property type="entry name" value="Acyl-CoA N-acyltransferases (Nat)"/>
    <property type="match status" value="1"/>
</dbReference>
<keyword evidence="3" id="KW-0808">Transferase</keyword>
<dbReference type="GO" id="GO:0006629">
    <property type="term" value="P:lipid metabolic process"/>
    <property type="evidence" value="ECO:0007669"/>
    <property type="project" value="UniProtKB-KW"/>
</dbReference>
<keyword evidence="2" id="KW-0444">Lipid biosynthesis</keyword>
<name>A0A081B6W8_9HYPH</name>
<keyword evidence="4" id="KW-0443">Lipid metabolism</keyword>